<sequence length="309" mass="35866">MDHNKPPSTLKRLARRVVNTCRRTKVENQQLQSPLGRLPAELRLKIYHLALIDNGSSYPFGDGRVELSDLKRPTLTRTCRLIAREALQYYFRHEKFVFTVMVTRGGAVWDLYDTNTKRWMEKINVWDKPVHNIVFKIAHPHTITVSCMWAHPGMCPPFPFLAVVGETGVQVPFYEKEGYPRRFIDIKPWKIRLQYFASNEPIWKGIDKLLAGRLSLRHVQVVSSSITEMAHLSSWGGKRTLADMHRGRPLDDMAVRELEKKTWDWCTVACECRRKQLAKRDVKVGKRRQAEQSRAGTDEHTLRGFSTAR</sequence>
<name>A0ABR0EB04_ZASCE</name>
<evidence type="ECO:0000313" key="3">
    <source>
        <dbReference type="Proteomes" id="UP001305779"/>
    </source>
</evidence>
<gene>
    <name evidence="2" type="ORF">PRZ48_011182</name>
</gene>
<proteinExistence type="predicted"/>
<accession>A0ABR0EB04</accession>
<comment type="caution">
    <text evidence="2">The sequence shown here is derived from an EMBL/GenBank/DDBJ whole genome shotgun (WGS) entry which is preliminary data.</text>
</comment>
<evidence type="ECO:0000313" key="2">
    <source>
        <dbReference type="EMBL" id="KAK4498524.1"/>
    </source>
</evidence>
<dbReference type="EMBL" id="JAXOVC010000008">
    <property type="protein sequence ID" value="KAK4498524.1"/>
    <property type="molecule type" value="Genomic_DNA"/>
</dbReference>
<reference evidence="2 3" key="1">
    <citation type="journal article" date="2023" name="G3 (Bethesda)">
        <title>A chromosome-level genome assembly of Zasmidium syzygii isolated from banana leaves.</title>
        <authorList>
            <person name="van Westerhoven A.C."/>
            <person name="Mehrabi R."/>
            <person name="Talebi R."/>
            <person name="Steentjes M.B.F."/>
            <person name="Corcolon B."/>
            <person name="Chong P.A."/>
            <person name="Kema G.H.J."/>
            <person name="Seidl M.F."/>
        </authorList>
    </citation>
    <scope>NUCLEOTIDE SEQUENCE [LARGE SCALE GENOMIC DNA]</scope>
    <source>
        <strain evidence="2 3">P124</strain>
    </source>
</reference>
<organism evidence="2 3">
    <name type="scientific">Zasmidium cellare</name>
    <name type="common">Wine cellar mold</name>
    <name type="synonym">Racodium cellare</name>
    <dbReference type="NCBI Taxonomy" id="395010"/>
    <lineage>
        <taxon>Eukaryota</taxon>
        <taxon>Fungi</taxon>
        <taxon>Dikarya</taxon>
        <taxon>Ascomycota</taxon>
        <taxon>Pezizomycotina</taxon>
        <taxon>Dothideomycetes</taxon>
        <taxon>Dothideomycetidae</taxon>
        <taxon>Mycosphaerellales</taxon>
        <taxon>Mycosphaerellaceae</taxon>
        <taxon>Zasmidium</taxon>
    </lineage>
</organism>
<dbReference type="Proteomes" id="UP001305779">
    <property type="component" value="Unassembled WGS sequence"/>
</dbReference>
<protein>
    <submittedName>
        <fullName evidence="2">Uncharacterized protein</fullName>
    </submittedName>
</protein>
<keyword evidence="3" id="KW-1185">Reference proteome</keyword>
<feature type="region of interest" description="Disordered" evidence="1">
    <location>
        <begin position="285"/>
        <end position="309"/>
    </location>
</feature>
<evidence type="ECO:0000256" key="1">
    <source>
        <dbReference type="SAM" id="MobiDB-lite"/>
    </source>
</evidence>
<feature type="compositionally biased region" description="Basic and acidic residues" evidence="1">
    <location>
        <begin position="285"/>
        <end position="302"/>
    </location>
</feature>